<protein>
    <submittedName>
        <fullName evidence="1">Uncharacterized protein</fullName>
    </submittedName>
</protein>
<proteinExistence type="predicted"/>
<reference evidence="1" key="1">
    <citation type="submission" date="2014-11" db="EMBL/GenBank/DDBJ databases">
        <authorList>
            <person name="Amaro Gonzalez C."/>
        </authorList>
    </citation>
    <scope>NUCLEOTIDE SEQUENCE</scope>
</reference>
<reference evidence="1" key="2">
    <citation type="journal article" date="2015" name="Fish Shellfish Immunol.">
        <title>Early steps in the European eel (Anguilla anguilla)-Vibrio vulnificus interaction in the gills: Role of the RtxA13 toxin.</title>
        <authorList>
            <person name="Callol A."/>
            <person name="Pajuelo D."/>
            <person name="Ebbesson L."/>
            <person name="Teles M."/>
            <person name="MacKenzie S."/>
            <person name="Amaro C."/>
        </authorList>
    </citation>
    <scope>NUCLEOTIDE SEQUENCE</scope>
</reference>
<accession>A0A0E9V7I5</accession>
<organism evidence="1">
    <name type="scientific">Anguilla anguilla</name>
    <name type="common">European freshwater eel</name>
    <name type="synonym">Muraena anguilla</name>
    <dbReference type="NCBI Taxonomy" id="7936"/>
    <lineage>
        <taxon>Eukaryota</taxon>
        <taxon>Metazoa</taxon>
        <taxon>Chordata</taxon>
        <taxon>Craniata</taxon>
        <taxon>Vertebrata</taxon>
        <taxon>Euteleostomi</taxon>
        <taxon>Actinopterygii</taxon>
        <taxon>Neopterygii</taxon>
        <taxon>Teleostei</taxon>
        <taxon>Anguilliformes</taxon>
        <taxon>Anguillidae</taxon>
        <taxon>Anguilla</taxon>
    </lineage>
</organism>
<dbReference type="EMBL" id="GBXM01035374">
    <property type="protein sequence ID" value="JAH73203.1"/>
    <property type="molecule type" value="Transcribed_RNA"/>
</dbReference>
<sequence length="32" mass="3978">MRMSAWLKNMPKYKLALYIYWSKVLTSCFIYK</sequence>
<name>A0A0E9V7I5_ANGAN</name>
<dbReference type="AlphaFoldDB" id="A0A0E9V7I5"/>
<evidence type="ECO:0000313" key="1">
    <source>
        <dbReference type="EMBL" id="JAH73203.1"/>
    </source>
</evidence>